<sequence length="260" mass="28203">MDEWLTLYPAFLLIFIRVSSFFVVLPLFNHRTVPAPLKLGLSAFLAAILAVSLDVPELALDLPFLLLALKEFAIGIAAGLIASMILYAVQVAGGVIDFHLGFMLANVVDPQTGAQSPLTGSYLYLFAMLYLLIIDGHHLLLDGVIYSYQFVPLDQLALPFGSGHVMEHVAQVMVMLFAMAVSMAMPVVGALFLVDVALGIISRTVPQMNVFVVGIPIKMLAGFIVFAIYIGVFFMSVNVLFEELLLAMRRLLEGLGGGPQ</sequence>
<keyword evidence="5 10" id="KW-0812">Transmembrane</keyword>
<protein>
    <recommendedName>
        <fullName evidence="3 9">Flagellar biosynthetic protein FliR</fullName>
    </recommendedName>
</protein>
<comment type="caution">
    <text evidence="11">The sequence shown here is derived from an EMBL/GenBank/DDBJ whole genome shotgun (WGS) entry which is preliminary data.</text>
</comment>
<comment type="subcellular location">
    <subcellularLocation>
        <location evidence="10">Cell membrane</location>
        <topology evidence="10">Multi-pass membrane protein</topology>
    </subcellularLocation>
    <subcellularLocation>
        <location evidence="10">Bacterial flagellum basal body</location>
    </subcellularLocation>
</comment>
<accession>A0A268S3P3</accession>
<proteinExistence type="inferred from homology"/>
<dbReference type="PANTHER" id="PTHR30065">
    <property type="entry name" value="FLAGELLAR BIOSYNTHETIC PROTEIN FLIR"/>
    <property type="match status" value="1"/>
</dbReference>
<dbReference type="GeneID" id="86926402"/>
<keyword evidence="11" id="KW-0966">Cell projection</keyword>
<comment type="similarity">
    <text evidence="2 10">Belongs to the FliR/MopE/SpaR family.</text>
</comment>
<evidence type="ECO:0000256" key="6">
    <source>
        <dbReference type="ARBA" id="ARBA00022989"/>
    </source>
</evidence>
<dbReference type="GO" id="GO:0044780">
    <property type="term" value="P:bacterial-type flagellum assembly"/>
    <property type="evidence" value="ECO:0007669"/>
    <property type="project" value="UniProtKB-UniRule"/>
</dbReference>
<evidence type="ECO:0000256" key="1">
    <source>
        <dbReference type="ARBA" id="ARBA00002578"/>
    </source>
</evidence>
<keyword evidence="8 10" id="KW-0975">Bacterial flagellum</keyword>
<dbReference type="InterPro" id="IPR006303">
    <property type="entry name" value="FliR"/>
</dbReference>
<organism evidence="11 12">
    <name type="scientific">Shouchella clausii</name>
    <name type="common">Alkalihalobacillus clausii</name>
    <dbReference type="NCBI Taxonomy" id="79880"/>
    <lineage>
        <taxon>Bacteria</taxon>
        <taxon>Bacillati</taxon>
        <taxon>Bacillota</taxon>
        <taxon>Bacilli</taxon>
        <taxon>Bacillales</taxon>
        <taxon>Bacillaceae</taxon>
        <taxon>Shouchella</taxon>
    </lineage>
</organism>
<dbReference type="GO" id="GO:0006605">
    <property type="term" value="P:protein targeting"/>
    <property type="evidence" value="ECO:0007669"/>
    <property type="project" value="UniProtKB-UniRule"/>
</dbReference>
<dbReference type="GO" id="GO:0005886">
    <property type="term" value="C:plasma membrane"/>
    <property type="evidence" value="ECO:0007669"/>
    <property type="project" value="UniProtKB-SubCell"/>
</dbReference>
<evidence type="ECO:0000256" key="7">
    <source>
        <dbReference type="ARBA" id="ARBA00023136"/>
    </source>
</evidence>
<evidence type="ECO:0000256" key="4">
    <source>
        <dbReference type="ARBA" id="ARBA00022475"/>
    </source>
</evidence>
<dbReference type="EMBL" id="NPBS01000022">
    <property type="protein sequence ID" value="PAF27163.1"/>
    <property type="molecule type" value="Genomic_DNA"/>
</dbReference>
<reference evidence="11 12" key="1">
    <citation type="submission" date="2017-07" db="EMBL/GenBank/DDBJ databases">
        <title>Isolation and whole genome analysis of endospore-forming bacteria from heroin.</title>
        <authorList>
            <person name="Kalinowski J."/>
            <person name="Ahrens B."/>
            <person name="Al-Dilaimi A."/>
            <person name="Winkler A."/>
            <person name="Wibberg D."/>
            <person name="Schleenbecker U."/>
            <person name="Ruckert C."/>
            <person name="Wolfel R."/>
            <person name="Grass G."/>
        </authorList>
    </citation>
    <scope>NUCLEOTIDE SEQUENCE [LARGE SCALE GENOMIC DNA]</scope>
    <source>
        <strain evidence="11 12">7523-2</strain>
    </source>
</reference>
<evidence type="ECO:0000256" key="8">
    <source>
        <dbReference type="ARBA" id="ARBA00023143"/>
    </source>
</evidence>
<comment type="function">
    <text evidence="1 10">Role in flagellar biosynthesis.</text>
</comment>
<name>A0A268S3P3_SHOCL</name>
<feature type="transmembrane region" description="Helical" evidence="10">
    <location>
        <begin position="123"/>
        <end position="148"/>
    </location>
</feature>
<keyword evidence="11" id="KW-0969">Cilium</keyword>
<feature type="transmembrane region" description="Helical" evidence="10">
    <location>
        <begin position="219"/>
        <end position="241"/>
    </location>
</feature>
<feature type="transmembrane region" description="Helical" evidence="10">
    <location>
        <begin position="168"/>
        <end position="198"/>
    </location>
</feature>
<gene>
    <name evidence="11" type="primary">fliR</name>
    <name evidence="11" type="ORF">CHH61_04930</name>
</gene>
<dbReference type="AlphaFoldDB" id="A0A268S3P3"/>
<evidence type="ECO:0000256" key="3">
    <source>
        <dbReference type="ARBA" id="ARBA00021717"/>
    </source>
</evidence>
<keyword evidence="7 10" id="KW-0472">Membrane</keyword>
<evidence type="ECO:0000256" key="2">
    <source>
        <dbReference type="ARBA" id="ARBA00009772"/>
    </source>
</evidence>
<keyword evidence="6 10" id="KW-1133">Transmembrane helix</keyword>
<dbReference type="Proteomes" id="UP000216133">
    <property type="component" value="Unassembled WGS sequence"/>
</dbReference>
<keyword evidence="11" id="KW-0282">Flagellum</keyword>
<evidence type="ECO:0000256" key="10">
    <source>
        <dbReference type="RuleBase" id="RU362071"/>
    </source>
</evidence>
<dbReference type="PRINTS" id="PR00953">
    <property type="entry name" value="TYPE3IMRPROT"/>
</dbReference>
<keyword evidence="4 10" id="KW-1003">Cell membrane</keyword>
<evidence type="ECO:0000313" key="11">
    <source>
        <dbReference type="EMBL" id="PAF27163.1"/>
    </source>
</evidence>
<evidence type="ECO:0000256" key="9">
    <source>
        <dbReference type="NCBIfam" id="TIGR01400"/>
    </source>
</evidence>
<dbReference type="GO" id="GO:0009425">
    <property type="term" value="C:bacterial-type flagellum basal body"/>
    <property type="evidence" value="ECO:0007669"/>
    <property type="project" value="UniProtKB-SubCell"/>
</dbReference>
<evidence type="ECO:0000313" key="12">
    <source>
        <dbReference type="Proteomes" id="UP000216133"/>
    </source>
</evidence>
<dbReference type="Pfam" id="PF01311">
    <property type="entry name" value="Bac_export_1"/>
    <property type="match status" value="1"/>
</dbReference>
<dbReference type="NCBIfam" id="TIGR01400">
    <property type="entry name" value="fliR"/>
    <property type="match status" value="1"/>
</dbReference>
<dbReference type="InterPro" id="IPR002010">
    <property type="entry name" value="T3SS_IM_R"/>
</dbReference>
<feature type="transmembrane region" description="Helical" evidence="10">
    <location>
        <begin position="73"/>
        <end position="102"/>
    </location>
</feature>
<feature type="transmembrane region" description="Helical" evidence="10">
    <location>
        <begin position="6"/>
        <end position="28"/>
    </location>
</feature>
<dbReference type="PANTHER" id="PTHR30065:SF1">
    <property type="entry name" value="SURFACE PRESENTATION OF ANTIGENS PROTEIN SPAR"/>
    <property type="match status" value="1"/>
</dbReference>
<dbReference type="RefSeq" id="WP_094427567.1">
    <property type="nucleotide sequence ID" value="NZ_CP019985.1"/>
</dbReference>
<evidence type="ECO:0000256" key="5">
    <source>
        <dbReference type="ARBA" id="ARBA00022692"/>
    </source>
</evidence>